<dbReference type="PANTHER" id="PTHR43420">
    <property type="entry name" value="ACETYLTRANSFERASE"/>
    <property type="match status" value="1"/>
</dbReference>
<sequence length="166" mass="18905">MPTPGLDVLPATIDDLDAYEAAFGQREYFAERCTRQKNDRGVLLIARFDGRPVGDVYLSFDKADEMEVREALPGVPLIFHLEVLPAHRRRGYGTALMTRAERVARDLGHRRVALGVQVANIAARRLYDTLAYREWNRPPIALDHRTGERLPDHEVYTILTKDLPLI</sequence>
<dbReference type="Gene3D" id="3.40.630.30">
    <property type="match status" value="1"/>
</dbReference>
<gene>
    <name evidence="4" type="ORF">Val02_76010</name>
</gene>
<dbReference type="AlphaFoldDB" id="A0A8J3YVP5"/>
<name>A0A8J3YVP5_9ACTN</name>
<feature type="domain" description="N-acetyltransferase" evidence="3">
    <location>
        <begin position="6"/>
        <end position="164"/>
    </location>
</feature>
<dbReference type="InterPro" id="IPR000182">
    <property type="entry name" value="GNAT_dom"/>
</dbReference>
<dbReference type="PROSITE" id="PS51186">
    <property type="entry name" value="GNAT"/>
    <property type="match status" value="1"/>
</dbReference>
<accession>A0A8J3YVP5</accession>
<reference evidence="4" key="1">
    <citation type="submission" date="2021-01" db="EMBL/GenBank/DDBJ databases">
        <title>Whole genome shotgun sequence of Virgisporangium aliadipatigenens NBRC 105644.</title>
        <authorList>
            <person name="Komaki H."/>
            <person name="Tamura T."/>
        </authorList>
    </citation>
    <scope>NUCLEOTIDE SEQUENCE</scope>
    <source>
        <strain evidence="4">NBRC 105644</strain>
    </source>
</reference>
<dbReference type="PANTHER" id="PTHR43420:SF44">
    <property type="entry name" value="ACETYLTRANSFERASE YPEA"/>
    <property type="match status" value="1"/>
</dbReference>
<keyword evidence="1" id="KW-0808">Transferase</keyword>
<evidence type="ECO:0000256" key="2">
    <source>
        <dbReference type="ARBA" id="ARBA00023315"/>
    </source>
</evidence>
<dbReference type="InterPro" id="IPR016181">
    <property type="entry name" value="Acyl_CoA_acyltransferase"/>
</dbReference>
<comment type="caution">
    <text evidence="4">The sequence shown here is derived from an EMBL/GenBank/DDBJ whole genome shotgun (WGS) entry which is preliminary data.</text>
</comment>
<evidence type="ECO:0000313" key="4">
    <source>
        <dbReference type="EMBL" id="GIJ50715.1"/>
    </source>
</evidence>
<keyword evidence="5" id="KW-1185">Reference proteome</keyword>
<dbReference type="Pfam" id="PF00583">
    <property type="entry name" value="Acetyltransf_1"/>
    <property type="match status" value="1"/>
</dbReference>
<keyword evidence="2" id="KW-0012">Acyltransferase</keyword>
<proteinExistence type="predicted"/>
<dbReference type="RefSeq" id="WP_203904142.1">
    <property type="nucleotide sequence ID" value="NZ_BOPF01000038.1"/>
</dbReference>
<dbReference type="GO" id="GO:0016747">
    <property type="term" value="F:acyltransferase activity, transferring groups other than amino-acyl groups"/>
    <property type="evidence" value="ECO:0007669"/>
    <property type="project" value="InterPro"/>
</dbReference>
<dbReference type="InterPro" id="IPR050680">
    <property type="entry name" value="YpeA/RimI_acetyltransf"/>
</dbReference>
<dbReference type="Proteomes" id="UP000619260">
    <property type="component" value="Unassembled WGS sequence"/>
</dbReference>
<evidence type="ECO:0000259" key="3">
    <source>
        <dbReference type="PROSITE" id="PS51186"/>
    </source>
</evidence>
<dbReference type="SUPFAM" id="SSF55729">
    <property type="entry name" value="Acyl-CoA N-acyltransferases (Nat)"/>
    <property type="match status" value="1"/>
</dbReference>
<protein>
    <recommendedName>
        <fullName evidence="3">N-acetyltransferase domain-containing protein</fullName>
    </recommendedName>
</protein>
<evidence type="ECO:0000313" key="5">
    <source>
        <dbReference type="Proteomes" id="UP000619260"/>
    </source>
</evidence>
<organism evidence="4 5">
    <name type="scientific">Virgisporangium aliadipatigenens</name>
    <dbReference type="NCBI Taxonomy" id="741659"/>
    <lineage>
        <taxon>Bacteria</taxon>
        <taxon>Bacillati</taxon>
        <taxon>Actinomycetota</taxon>
        <taxon>Actinomycetes</taxon>
        <taxon>Micromonosporales</taxon>
        <taxon>Micromonosporaceae</taxon>
        <taxon>Virgisporangium</taxon>
    </lineage>
</organism>
<dbReference type="EMBL" id="BOPF01000038">
    <property type="protein sequence ID" value="GIJ50715.1"/>
    <property type="molecule type" value="Genomic_DNA"/>
</dbReference>
<evidence type="ECO:0000256" key="1">
    <source>
        <dbReference type="ARBA" id="ARBA00022679"/>
    </source>
</evidence>
<dbReference type="CDD" id="cd04301">
    <property type="entry name" value="NAT_SF"/>
    <property type="match status" value="1"/>
</dbReference>